<feature type="transmembrane region" description="Helical" evidence="14">
    <location>
        <begin position="142"/>
        <end position="165"/>
    </location>
</feature>
<keyword evidence="7 14" id="KW-0812">Transmembrane</keyword>
<dbReference type="Proteomes" id="UP000192738">
    <property type="component" value="Unassembled WGS sequence"/>
</dbReference>
<dbReference type="InterPro" id="IPR004358">
    <property type="entry name" value="Sig_transdc_His_kin-like_C"/>
</dbReference>
<dbReference type="PANTHER" id="PTHR34220">
    <property type="entry name" value="SENSOR HISTIDINE KINASE YPDA"/>
    <property type="match status" value="1"/>
</dbReference>
<evidence type="ECO:0000256" key="8">
    <source>
        <dbReference type="ARBA" id="ARBA00022741"/>
    </source>
</evidence>
<dbReference type="EC" id="2.7.13.3" evidence="3"/>
<dbReference type="PANTHER" id="PTHR34220:SF7">
    <property type="entry name" value="SENSOR HISTIDINE KINASE YPDA"/>
    <property type="match status" value="1"/>
</dbReference>
<dbReference type="OrthoDB" id="9809348at2"/>
<dbReference type="Gene3D" id="3.30.450.40">
    <property type="match status" value="1"/>
</dbReference>
<evidence type="ECO:0000313" key="17">
    <source>
        <dbReference type="Proteomes" id="UP000192738"/>
    </source>
</evidence>
<evidence type="ECO:0000256" key="11">
    <source>
        <dbReference type="ARBA" id="ARBA00022989"/>
    </source>
</evidence>
<comment type="subcellular location">
    <subcellularLocation>
        <location evidence="2">Cell membrane</location>
        <topology evidence="2">Multi-pass membrane protein</topology>
    </subcellularLocation>
</comment>
<evidence type="ECO:0000256" key="13">
    <source>
        <dbReference type="ARBA" id="ARBA00023136"/>
    </source>
</evidence>
<evidence type="ECO:0000256" key="10">
    <source>
        <dbReference type="ARBA" id="ARBA00022840"/>
    </source>
</evidence>
<evidence type="ECO:0000256" key="9">
    <source>
        <dbReference type="ARBA" id="ARBA00022777"/>
    </source>
</evidence>
<evidence type="ECO:0000256" key="6">
    <source>
        <dbReference type="ARBA" id="ARBA00022679"/>
    </source>
</evidence>
<sequence>MDNSSIDILDTNLSIILVQRIAIIAVFAYVLSHTQAFRLIFKESTTGREKLTLVFIFSLVSIAGTYFGIPIEGALANVRDTGTIVAGLLVGPLVGTATGFISGLHRIYLGGFTAVQCGVATMIGGMLAGYIHIRTKPKTPEWITGIITGVSVILISMGLILLFAKPFDTAWSLVKKIIIPMSLANAVGIAIFMIIIHNARQHQTKIAALQTHKALKIANATLPHFRQGLNPLSAEKVAVNILNMTSAAAVAITDLERVLAHVGLGDDHHTKGIQVFTRLTKACLAQGQVTVAQTQAEIGCNVPACPLKSAVVVPLYCRDELVGTLKIYYAREEVLTALDIEFAQGLGQVFSTQLELAALQHKAELTAKAELKALRAQINPHFLFNALNTIVSLCRTNPENARNLLIELSEFFRRSLKAARDFVTLKEELEHVDSYLTLEQARFGQRLTIEQDIEPSVLDVLIPTFTLQPLVENAVKHGLLSKADGGTVKICAKQTGKLIEIVVSDNGQGIPLDIQKQVLEFGFGKGAGVGLTNVNERLKAIYGPKHALMIRSMEGQGTTVILQIPIDVEEVVVNG</sequence>
<dbReference type="Pfam" id="PF01590">
    <property type="entry name" value="GAF"/>
    <property type="match status" value="1"/>
</dbReference>
<dbReference type="SUPFAM" id="SSF55874">
    <property type="entry name" value="ATPase domain of HSP90 chaperone/DNA topoisomerase II/histidine kinase"/>
    <property type="match status" value="1"/>
</dbReference>
<evidence type="ECO:0000256" key="7">
    <source>
        <dbReference type="ARBA" id="ARBA00022692"/>
    </source>
</evidence>
<evidence type="ECO:0000256" key="5">
    <source>
        <dbReference type="ARBA" id="ARBA00022553"/>
    </source>
</evidence>
<evidence type="ECO:0000256" key="3">
    <source>
        <dbReference type="ARBA" id="ARBA00012438"/>
    </source>
</evidence>
<keyword evidence="6" id="KW-0808">Transferase</keyword>
<dbReference type="PRINTS" id="PR00344">
    <property type="entry name" value="BCTRLSENSOR"/>
</dbReference>
<dbReference type="Pfam" id="PF06580">
    <property type="entry name" value="His_kinase"/>
    <property type="match status" value="1"/>
</dbReference>
<dbReference type="InterPro" id="IPR005467">
    <property type="entry name" value="His_kinase_dom"/>
</dbReference>
<dbReference type="InterPro" id="IPR036890">
    <property type="entry name" value="HATPase_C_sf"/>
</dbReference>
<keyword evidence="9 16" id="KW-0418">Kinase</keyword>
<dbReference type="RefSeq" id="WP_084575095.1">
    <property type="nucleotide sequence ID" value="NZ_CP155572.1"/>
</dbReference>
<feature type="domain" description="Histidine kinase" evidence="15">
    <location>
        <begin position="467"/>
        <end position="568"/>
    </location>
</feature>
<feature type="transmembrane region" description="Helical" evidence="14">
    <location>
        <begin position="107"/>
        <end position="130"/>
    </location>
</feature>
<keyword evidence="12" id="KW-0902">Two-component regulatory system</keyword>
<reference evidence="16 17" key="1">
    <citation type="submission" date="2017-04" db="EMBL/GenBank/DDBJ databases">
        <authorList>
            <person name="Afonso C.L."/>
            <person name="Miller P.J."/>
            <person name="Scott M.A."/>
            <person name="Spackman E."/>
            <person name="Goraichik I."/>
            <person name="Dimitrov K.M."/>
            <person name="Suarez D.L."/>
            <person name="Swayne D.E."/>
        </authorList>
    </citation>
    <scope>NUCLEOTIDE SEQUENCE [LARGE SCALE GENOMIC DNA]</scope>
    <source>
        <strain evidence="16 17">DSM 5090</strain>
    </source>
</reference>
<keyword evidence="13 14" id="KW-0472">Membrane</keyword>
<accession>A0A1W2AA33</accession>
<dbReference type="GO" id="GO:0000155">
    <property type="term" value="F:phosphorelay sensor kinase activity"/>
    <property type="evidence" value="ECO:0007669"/>
    <property type="project" value="InterPro"/>
</dbReference>
<evidence type="ECO:0000256" key="2">
    <source>
        <dbReference type="ARBA" id="ARBA00004651"/>
    </source>
</evidence>
<evidence type="ECO:0000259" key="15">
    <source>
        <dbReference type="PROSITE" id="PS50109"/>
    </source>
</evidence>
<dbReference type="GO" id="GO:0071555">
    <property type="term" value="P:cell wall organization"/>
    <property type="evidence" value="ECO:0007669"/>
    <property type="project" value="InterPro"/>
</dbReference>
<dbReference type="AlphaFoldDB" id="A0A1W2AA33"/>
<evidence type="ECO:0000256" key="1">
    <source>
        <dbReference type="ARBA" id="ARBA00000085"/>
    </source>
</evidence>
<dbReference type="SUPFAM" id="SSF55781">
    <property type="entry name" value="GAF domain-like"/>
    <property type="match status" value="1"/>
</dbReference>
<dbReference type="STRING" id="112901.SAMN04488500_105170"/>
<dbReference type="InterPro" id="IPR050640">
    <property type="entry name" value="Bact_2-comp_sensor_kinase"/>
</dbReference>
<dbReference type="InterPro" id="IPR003594">
    <property type="entry name" value="HATPase_dom"/>
</dbReference>
<evidence type="ECO:0000313" key="16">
    <source>
        <dbReference type="EMBL" id="SMC57281.1"/>
    </source>
</evidence>
<keyword evidence="5" id="KW-0597">Phosphoprotein</keyword>
<gene>
    <name evidence="16" type="ORF">SAMN04488500_105170</name>
</gene>
<keyword evidence="10" id="KW-0067">ATP-binding</keyword>
<feature type="transmembrane region" description="Helical" evidence="14">
    <location>
        <begin position="81"/>
        <end position="101"/>
    </location>
</feature>
<dbReference type="Gene3D" id="1.10.1760.20">
    <property type="match status" value="1"/>
</dbReference>
<keyword evidence="8" id="KW-0547">Nucleotide-binding</keyword>
<dbReference type="InterPro" id="IPR029016">
    <property type="entry name" value="GAF-like_dom_sf"/>
</dbReference>
<keyword evidence="4" id="KW-1003">Cell membrane</keyword>
<keyword evidence="11 14" id="KW-1133">Transmembrane helix</keyword>
<organism evidence="16 17">
    <name type="scientific">Sporomusa malonica</name>
    <dbReference type="NCBI Taxonomy" id="112901"/>
    <lineage>
        <taxon>Bacteria</taxon>
        <taxon>Bacillati</taxon>
        <taxon>Bacillota</taxon>
        <taxon>Negativicutes</taxon>
        <taxon>Selenomonadales</taxon>
        <taxon>Sporomusaceae</taxon>
        <taxon>Sporomusa</taxon>
    </lineage>
</organism>
<feature type="transmembrane region" description="Helical" evidence="14">
    <location>
        <begin position="51"/>
        <end position="69"/>
    </location>
</feature>
<feature type="transmembrane region" description="Helical" evidence="14">
    <location>
        <begin position="177"/>
        <end position="196"/>
    </location>
</feature>
<dbReference type="PROSITE" id="PS50109">
    <property type="entry name" value="HIS_KIN"/>
    <property type="match status" value="1"/>
</dbReference>
<evidence type="ECO:0000256" key="14">
    <source>
        <dbReference type="SAM" id="Phobius"/>
    </source>
</evidence>
<comment type="catalytic activity">
    <reaction evidence="1">
        <text>ATP + protein L-histidine = ADP + protein N-phospho-L-histidine.</text>
        <dbReference type="EC" id="2.7.13.3"/>
    </reaction>
</comment>
<dbReference type="Pfam" id="PF02518">
    <property type="entry name" value="HATPase_c"/>
    <property type="match status" value="1"/>
</dbReference>
<protein>
    <recommendedName>
        <fullName evidence="3">histidine kinase</fullName>
        <ecNumber evidence="3">2.7.13.3</ecNumber>
    </recommendedName>
</protein>
<name>A0A1W2AA33_9FIRM</name>
<feature type="transmembrane region" description="Helical" evidence="14">
    <location>
        <begin position="12"/>
        <end position="31"/>
    </location>
</feature>
<dbReference type="EMBL" id="FWXI01000005">
    <property type="protein sequence ID" value="SMC57281.1"/>
    <property type="molecule type" value="Genomic_DNA"/>
</dbReference>
<dbReference type="InterPro" id="IPR003018">
    <property type="entry name" value="GAF"/>
</dbReference>
<proteinExistence type="predicted"/>
<dbReference type="InterPro" id="IPR010559">
    <property type="entry name" value="Sig_transdc_His_kin_internal"/>
</dbReference>
<dbReference type="InterPro" id="IPR011620">
    <property type="entry name" value="Sig_transdc_His_kinase_LytS_TM"/>
</dbReference>
<keyword evidence="17" id="KW-1185">Reference proteome</keyword>
<dbReference type="Pfam" id="PF07694">
    <property type="entry name" value="5TM-5TMR_LYT"/>
    <property type="match status" value="1"/>
</dbReference>
<dbReference type="GO" id="GO:0005886">
    <property type="term" value="C:plasma membrane"/>
    <property type="evidence" value="ECO:0007669"/>
    <property type="project" value="UniProtKB-SubCell"/>
</dbReference>
<dbReference type="Gene3D" id="3.30.565.10">
    <property type="entry name" value="Histidine kinase-like ATPase, C-terminal domain"/>
    <property type="match status" value="1"/>
</dbReference>
<evidence type="ECO:0000256" key="12">
    <source>
        <dbReference type="ARBA" id="ARBA00023012"/>
    </source>
</evidence>
<dbReference type="SMART" id="SM00387">
    <property type="entry name" value="HATPase_c"/>
    <property type="match status" value="1"/>
</dbReference>
<evidence type="ECO:0000256" key="4">
    <source>
        <dbReference type="ARBA" id="ARBA00022475"/>
    </source>
</evidence>
<dbReference type="GO" id="GO:0005524">
    <property type="term" value="F:ATP binding"/>
    <property type="evidence" value="ECO:0007669"/>
    <property type="project" value="UniProtKB-KW"/>
</dbReference>